<dbReference type="EMBL" id="JASCZI010092000">
    <property type="protein sequence ID" value="MED6151673.1"/>
    <property type="molecule type" value="Genomic_DNA"/>
</dbReference>
<accession>A0ABU6TUK5</accession>
<feature type="coiled-coil region" evidence="1">
    <location>
        <begin position="60"/>
        <end position="115"/>
    </location>
</feature>
<evidence type="ECO:0000256" key="1">
    <source>
        <dbReference type="SAM" id="Coils"/>
    </source>
</evidence>
<comment type="caution">
    <text evidence="2">The sequence shown here is derived from an EMBL/GenBank/DDBJ whole genome shotgun (WGS) entry which is preliminary data.</text>
</comment>
<organism evidence="2 3">
    <name type="scientific">Stylosanthes scabra</name>
    <dbReference type="NCBI Taxonomy" id="79078"/>
    <lineage>
        <taxon>Eukaryota</taxon>
        <taxon>Viridiplantae</taxon>
        <taxon>Streptophyta</taxon>
        <taxon>Embryophyta</taxon>
        <taxon>Tracheophyta</taxon>
        <taxon>Spermatophyta</taxon>
        <taxon>Magnoliopsida</taxon>
        <taxon>eudicotyledons</taxon>
        <taxon>Gunneridae</taxon>
        <taxon>Pentapetalae</taxon>
        <taxon>rosids</taxon>
        <taxon>fabids</taxon>
        <taxon>Fabales</taxon>
        <taxon>Fabaceae</taxon>
        <taxon>Papilionoideae</taxon>
        <taxon>50 kb inversion clade</taxon>
        <taxon>dalbergioids sensu lato</taxon>
        <taxon>Dalbergieae</taxon>
        <taxon>Pterocarpus clade</taxon>
        <taxon>Stylosanthes</taxon>
    </lineage>
</organism>
<dbReference type="Proteomes" id="UP001341840">
    <property type="component" value="Unassembled WGS sequence"/>
</dbReference>
<gene>
    <name evidence="2" type="ORF">PIB30_084639</name>
</gene>
<name>A0ABU6TUK5_9FABA</name>
<evidence type="ECO:0000313" key="3">
    <source>
        <dbReference type="Proteomes" id="UP001341840"/>
    </source>
</evidence>
<keyword evidence="3" id="KW-1185">Reference proteome</keyword>
<proteinExistence type="predicted"/>
<sequence length="142" mass="16563">MRIENSAGKKVIDLTDKDSSYVWCEHCPFSVVAEKHFQSKVQAVPFMCINRDMEVLDLEEASHKGEIDDLLQNLMEMERRLRFFSEQVVLKEKAVELLEKENGELKDEVSKLSNDQKDLWSRVVELCGEKKEVEESKKEHGF</sequence>
<reference evidence="2 3" key="1">
    <citation type="journal article" date="2023" name="Plants (Basel)">
        <title>Bridging the Gap: Combining Genomics and Transcriptomics Approaches to Understand Stylosanthes scabra, an Orphan Legume from the Brazilian Caatinga.</title>
        <authorList>
            <person name="Ferreira-Neto J.R.C."/>
            <person name="da Silva M.D."/>
            <person name="Binneck E."/>
            <person name="de Melo N.F."/>
            <person name="da Silva R.H."/>
            <person name="de Melo A.L.T.M."/>
            <person name="Pandolfi V."/>
            <person name="Bustamante F.O."/>
            <person name="Brasileiro-Vidal A.C."/>
            <person name="Benko-Iseppon A.M."/>
        </authorList>
    </citation>
    <scope>NUCLEOTIDE SEQUENCE [LARGE SCALE GENOMIC DNA]</scope>
    <source>
        <tissue evidence="2">Leaves</tissue>
    </source>
</reference>
<keyword evidence="1" id="KW-0175">Coiled coil</keyword>
<protein>
    <submittedName>
        <fullName evidence="2">Uncharacterized protein</fullName>
    </submittedName>
</protein>
<evidence type="ECO:0000313" key="2">
    <source>
        <dbReference type="EMBL" id="MED6151673.1"/>
    </source>
</evidence>